<feature type="domain" description="PucR C-terminal helix-turn-helix" evidence="2">
    <location>
        <begin position="446"/>
        <end position="503"/>
    </location>
</feature>
<organism evidence="3 4">
    <name type="scientific">Tamaricihabitans halophyticus</name>
    <dbReference type="NCBI Taxonomy" id="1262583"/>
    <lineage>
        <taxon>Bacteria</taxon>
        <taxon>Bacillati</taxon>
        <taxon>Actinomycetota</taxon>
        <taxon>Actinomycetes</taxon>
        <taxon>Pseudonocardiales</taxon>
        <taxon>Pseudonocardiaceae</taxon>
        <taxon>Tamaricihabitans</taxon>
    </lineage>
</organism>
<dbReference type="PANTHER" id="PTHR33744">
    <property type="entry name" value="CARBOHYDRATE DIACID REGULATOR"/>
    <property type="match status" value="1"/>
</dbReference>
<gene>
    <name evidence="3" type="ORF">EV191_101881</name>
</gene>
<evidence type="ECO:0000313" key="3">
    <source>
        <dbReference type="EMBL" id="TCP56932.1"/>
    </source>
</evidence>
<feature type="domain" description="Purine catabolism PurC-like" evidence="1">
    <location>
        <begin position="15"/>
        <end position="120"/>
    </location>
</feature>
<dbReference type="Gene3D" id="1.10.10.2840">
    <property type="entry name" value="PucR C-terminal helix-turn-helix domain"/>
    <property type="match status" value="1"/>
</dbReference>
<dbReference type="Pfam" id="PF07905">
    <property type="entry name" value="PucR"/>
    <property type="match status" value="1"/>
</dbReference>
<dbReference type="InterPro" id="IPR051448">
    <property type="entry name" value="CdaR-like_regulators"/>
</dbReference>
<dbReference type="Proteomes" id="UP000294911">
    <property type="component" value="Unassembled WGS sequence"/>
</dbReference>
<evidence type="ECO:0000259" key="1">
    <source>
        <dbReference type="Pfam" id="PF07905"/>
    </source>
</evidence>
<comment type="caution">
    <text evidence="3">The sequence shown here is derived from an EMBL/GenBank/DDBJ whole genome shotgun (WGS) entry which is preliminary data.</text>
</comment>
<evidence type="ECO:0000259" key="2">
    <source>
        <dbReference type="Pfam" id="PF13556"/>
    </source>
</evidence>
<protein>
    <submittedName>
        <fullName evidence="3">PucR-like helix-turn-helix protein</fullName>
    </submittedName>
</protein>
<dbReference type="InterPro" id="IPR042070">
    <property type="entry name" value="PucR_C-HTH_sf"/>
</dbReference>
<name>A0A4R2R2H0_9PSEU</name>
<dbReference type="EMBL" id="SLXQ01000001">
    <property type="protein sequence ID" value="TCP56932.1"/>
    <property type="molecule type" value="Genomic_DNA"/>
</dbReference>
<dbReference type="OrthoDB" id="3170447at2"/>
<proteinExistence type="predicted"/>
<dbReference type="InterPro" id="IPR012914">
    <property type="entry name" value="PucR_dom"/>
</dbReference>
<dbReference type="RefSeq" id="WP_132875466.1">
    <property type="nucleotide sequence ID" value="NZ_SLXQ01000001.1"/>
</dbReference>
<reference evidence="3 4" key="1">
    <citation type="submission" date="2019-03" db="EMBL/GenBank/DDBJ databases">
        <title>Genomic Encyclopedia of Type Strains, Phase IV (KMG-IV): sequencing the most valuable type-strain genomes for metagenomic binning, comparative biology and taxonomic classification.</title>
        <authorList>
            <person name="Goeker M."/>
        </authorList>
    </citation>
    <scope>NUCLEOTIDE SEQUENCE [LARGE SCALE GENOMIC DNA]</scope>
    <source>
        <strain evidence="3 4">DSM 45765</strain>
    </source>
</reference>
<keyword evidence="4" id="KW-1185">Reference proteome</keyword>
<accession>A0A4R2R2H0</accession>
<dbReference type="Pfam" id="PF13556">
    <property type="entry name" value="HTH_30"/>
    <property type="match status" value="1"/>
</dbReference>
<dbReference type="PANTHER" id="PTHR33744:SF17">
    <property type="entry name" value="CONSERVED PROTEIN"/>
    <property type="match status" value="1"/>
</dbReference>
<dbReference type="InterPro" id="IPR025736">
    <property type="entry name" value="PucR_C-HTH_dom"/>
</dbReference>
<sequence length="505" mass="53929">MKLTDLLADVDLSMDVLVGDPALLDRSVRTAMTTDLPEPGRYLAGGELVVTGMVWRRTPADSVRFVEALVAAGVAALAAGDQYHPIPDDLVRACELAGLPLLRVPADVPFATVTEHVNRLLTPRRTEHLATVLSQHRHLVDAESTDSAWLGEVLGLVRGQLGLGGAVLTATGKVLASAGVALTEQTTAELLREYLGGRHLPDTVAGYTLYGVADAFDTRLVGWFLVFEGNYADWTADQHRLAAELAALVGTGYRRMIRERRNRATLAAELLRLVSAGAEPAELQPRLELAGFPAESEIMIFAARLPGAELELAARLLGELVGDCVATLDDAAIVFVAVPEDGASALVRRVRAESAALAPGLAGGALRLGASAGVSGAGGLRGALDEARHACRLAELTGEPIALTSHEELSSHMLLLAAVPDDVRRSFHDRVLGKVLDYDRVHGADLVSTLRAFLASSGGWTKCAAELHMHVNTLRYRIQRVEQLTGRDLSKIEDRVDFFLALALD</sequence>
<evidence type="ECO:0000313" key="4">
    <source>
        <dbReference type="Proteomes" id="UP000294911"/>
    </source>
</evidence>
<dbReference type="AlphaFoldDB" id="A0A4R2R2H0"/>